<feature type="compositionally biased region" description="Basic and acidic residues" evidence="1">
    <location>
        <begin position="1"/>
        <end position="22"/>
    </location>
</feature>
<dbReference type="SMART" id="SM00256">
    <property type="entry name" value="FBOX"/>
    <property type="match status" value="1"/>
</dbReference>
<accession>W9RD91</accession>
<dbReference type="InterPro" id="IPR001810">
    <property type="entry name" value="F-box_dom"/>
</dbReference>
<dbReference type="Proteomes" id="UP000030645">
    <property type="component" value="Unassembled WGS sequence"/>
</dbReference>
<dbReference type="Gene3D" id="1.20.1280.50">
    <property type="match status" value="1"/>
</dbReference>
<dbReference type="Pfam" id="PF23622">
    <property type="entry name" value="LRR_At1g61320_AtMIF1"/>
    <property type="match status" value="1"/>
</dbReference>
<reference evidence="4" key="1">
    <citation type="submission" date="2013-01" db="EMBL/GenBank/DDBJ databases">
        <title>Draft Genome Sequence of a Mulberry Tree, Morus notabilis C.K. Schneid.</title>
        <authorList>
            <person name="He N."/>
            <person name="Zhao S."/>
        </authorList>
    </citation>
    <scope>NUCLEOTIDE SEQUENCE</scope>
</reference>
<dbReference type="Gene3D" id="3.80.10.10">
    <property type="entry name" value="Ribonuclease Inhibitor"/>
    <property type="match status" value="1"/>
</dbReference>
<keyword evidence="4" id="KW-1185">Reference proteome</keyword>
<dbReference type="PANTHER" id="PTHR34145:SF28">
    <property type="entry name" value="F-BOX DOMAIN-CONTAINING PROTEIN"/>
    <property type="match status" value="1"/>
</dbReference>
<dbReference type="PANTHER" id="PTHR34145">
    <property type="entry name" value="OS02G0105600 PROTEIN"/>
    <property type="match status" value="1"/>
</dbReference>
<dbReference type="Pfam" id="PF00646">
    <property type="entry name" value="F-box"/>
    <property type="match status" value="1"/>
</dbReference>
<sequence length="263" mass="30277">MAKRRKIEETKEDDNNHIHHQDQQNNIVSDRLSGLPDNLIRHILSLLPIGDAFRTRRLCKAWFLAWASDPVLDVNNQENFVDFVDKTLLQFKDNILIQKFKLYKLIYGEDIDRVENLLSFVAERNVRELDIDTKTNQIPCTLSQSVLHANSLTVLKLVNLTLKVNNNVDFVTLKSLKILSLKYVNLDDESARKIISSSSSLEQFDLLFCIGLKRLTISNSKLKNSKLKALKIAHCKCSRIEFDWPQTSRLFLIRGIGLATLED</sequence>
<dbReference type="InterPro" id="IPR036047">
    <property type="entry name" value="F-box-like_dom_sf"/>
</dbReference>
<dbReference type="SUPFAM" id="SSF81383">
    <property type="entry name" value="F-box domain"/>
    <property type="match status" value="1"/>
</dbReference>
<organism evidence="3 4">
    <name type="scientific">Morus notabilis</name>
    <dbReference type="NCBI Taxonomy" id="981085"/>
    <lineage>
        <taxon>Eukaryota</taxon>
        <taxon>Viridiplantae</taxon>
        <taxon>Streptophyta</taxon>
        <taxon>Embryophyta</taxon>
        <taxon>Tracheophyta</taxon>
        <taxon>Spermatophyta</taxon>
        <taxon>Magnoliopsida</taxon>
        <taxon>eudicotyledons</taxon>
        <taxon>Gunneridae</taxon>
        <taxon>Pentapetalae</taxon>
        <taxon>rosids</taxon>
        <taxon>fabids</taxon>
        <taxon>Rosales</taxon>
        <taxon>Moraceae</taxon>
        <taxon>Moreae</taxon>
        <taxon>Morus</taxon>
    </lineage>
</organism>
<name>W9RD91_9ROSA</name>
<dbReference type="EMBL" id="KE344882">
    <property type="protein sequence ID" value="EXB83382.1"/>
    <property type="molecule type" value="Genomic_DNA"/>
</dbReference>
<dbReference type="SUPFAM" id="SSF52047">
    <property type="entry name" value="RNI-like"/>
    <property type="match status" value="1"/>
</dbReference>
<evidence type="ECO:0000313" key="3">
    <source>
        <dbReference type="EMBL" id="EXB83382.1"/>
    </source>
</evidence>
<gene>
    <name evidence="3" type="ORF">L484_001990</name>
</gene>
<protein>
    <submittedName>
        <fullName evidence="3">F-box/FBD/LRR-repeat protein</fullName>
    </submittedName>
</protein>
<dbReference type="InterPro" id="IPR032675">
    <property type="entry name" value="LRR_dom_sf"/>
</dbReference>
<proteinExistence type="predicted"/>
<evidence type="ECO:0000259" key="2">
    <source>
        <dbReference type="PROSITE" id="PS50181"/>
    </source>
</evidence>
<feature type="domain" description="F-box" evidence="2">
    <location>
        <begin position="29"/>
        <end position="62"/>
    </location>
</feature>
<dbReference type="AlphaFoldDB" id="W9RD91"/>
<evidence type="ECO:0000256" key="1">
    <source>
        <dbReference type="SAM" id="MobiDB-lite"/>
    </source>
</evidence>
<dbReference type="STRING" id="981085.W9RD91"/>
<dbReference type="InterPro" id="IPR053772">
    <property type="entry name" value="At1g61320/At1g61330-like"/>
</dbReference>
<dbReference type="PROSITE" id="PS50181">
    <property type="entry name" value="FBOX"/>
    <property type="match status" value="1"/>
</dbReference>
<dbReference type="InterPro" id="IPR055357">
    <property type="entry name" value="LRR_At1g61320_AtMIF1"/>
</dbReference>
<feature type="region of interest" description="Disordered" evidence="1">
    <location>
        <begin position="1"/>
        <end position="24"/>
    </location>
</feature>
<evidence type="ECO:0000313" key="4">
    <source>
        <dbReference type="Proteomes" id="UP000030645"/>
    </source>
</evidence>